<dbReference type="Pfam" id="PF00528">
    <property type="entry name" value="BPD_transp_1"/>
    <property type="match status" value="1"/>
</dbReference>
<comment type="similarity">
    <text evidence="7">Belongs to the binding-protein-dependent transport system permease family.</text>
</comment>
<evidence type="ECO:0000313" key="10">
    <source>
        <dbReference type="Proteomes" id="UP000000552"/>
    </source>
</evidence>
<feature type="transmembrane region" description="Helical" evidence="7">
    <location>
        <begin position="263"/>
        <end position="285"/>
    </location>
</feature>
<dbReference type="GO" id="GO:0005886">
    <property type="term" value="C:plasma membrane"/>
    <property type="evidence" value="ECO:0007669"/>
    <property type="project" value="UniProtKB-SubCell"/>
</dbReference>
<evidence type="ECO:0000256" key="6">
    <source>
        <dbReference type="ARBA" id="ARBA00023136"/>
    </source>
</evidence>
<gene>
    <name evidence="9" type="ordered locus">mlr4912</name>
</gene>
<proteinExistence type="inferred from homology"/>
<keyword evidence="5 7" id="KW-1133">Transmembrane helix</keyword>
<evidence type="ECO:0000313" key="9">
    <source>
        <dbReference type="EMBL" id="BAB51459.1"/>
    </source>
</evidence>
<dbReference type="PROSITE" id="PS50928">
    <property type="entry name" value="ABC_TM1"/>
    <property type="match status" value="1"/>
</dbReference>
<evidence type="ECO:0000256" key="1">
    <source>
        <dbReference type="ARBA" id="ARBA00004651"/>
    </source>
</evidence>
<dbReference type="KEGG" id="mlo:mlr4912"/>
<feature type="domain" description="ABC transmembrane type-1" evidence="8">
    <location>
        <begin position="68"/>
        <end position="284"/>
    </location>
</feature>
<dbReference type="PANTHER" id="PTHR43005">
    <property type="entry name" value="BLR7065 PROTEIN"/>
    <property type="match status" value="1"/>
</dbReference>
<dbReference type="Gene3D" id="1.10.3720.10">
    <property type="entry name" value="MetI-like"/>
    <property type="match status" value="1"/>
</dbReference>
<organism evidence="9 10">
    <name type="scientific">Mesorhizobium japonicum (strain LMG 29417 / CECT 9101 / MAFF 303099)</name>
    <name type="common">Mesorhizobium loti (strain MAFF 303099)</name>
    <dbReference type="NCBI Taxonomy" id="266835"/>
    <lineage>
        <taxon>Bacteria</taxon>
        <taxon>Pseudomonadati</taxon>
        <taxon>Pseudomonadota</taxon>
        <taxon>Alphaproteobacteria</taxon>
        <taxon>Hyphomicrobiales</taxon>
        <taxon>Phyllobacteriaceae</taxon>
        <taxon>Mesorhizobium</taxon>
    </lineage>
</organism>
<dbReference type="Proteomes" id="UP000000552">
    <property type="component" value="Chromosome"/>
</dbReference>
<name>Q98D12_RHILO</name>
<dbReference type="HOGENOM" id="CLU_016047_0_3_5"/>
<keyword evidence="3" id="KW-1003">Cell membrane</keyword>
<dbReference type="AlphaFoldDB" id="Q98D12"/>
<comment type="subcellular location">
    <subcellularLocation>
        <location evidence="1 7">Cell membrane</location>
        <topology evidence="1 7">Multi-pass membrane protein</topology>
    </subcellularLocation>
</comment>
<accession>Q98D12</accession>
<sequence>MPMARRTSLPVTFVVPTIAILLVLSMVPTLYAIVIALQNRELSTPDYSWVWLSNFVDLFLDRRFLNAVWVSVKWEIVTVVATMVVAIGLGVLMFEVASPRLRNVYCLLFIIPVLLPRVSAAFVWKFAYHPLYGIATYPYRLVTGGLIFDPLSKPGTALFAVASVDVWQWGLFFAVIVLKLLETLPPQPIEAARLDHAKRWQIHAYVTLPMLKAPLISLMFVKMIESLRSFDLIYVMTRGGPGVATETLDMYAFSQGFIESGKVSYASAMAVLMMIATVITFTMLWKRVQA</sequence>
<dbReference type="CDD" id="cd06261">
    <property type="entry name" value="TM_PBP2"/>
    <property type="match status" value="1"/>
</dbReference>
<keyword evidence="4 7" id="KW-0812">Transmembrane</keyword>
<evidence type="ECO:0000256" key="7">
    <source>
        <dbReference type="RuleBase" id="RU363032"/>
    </source>
</evidence>
<dbReference type="PANTHER" id="PTHR43005:SF1">
    <property type="entry name" value="SPERMIDINE_PUTRESCINE TRANSPORT SYSTEM PERMEASE PROTEIN"/>
    <property type="match status" value="1"/>
</dbReference>
<evidence type="ECO:0000256" key="2">
    <source>
        <dbReference type="ARBA" id="ARBA00022448"/>
    </source>
</evidence>
<feature type="transmembrane region" description="Helical" evidence="7">
    <location>
        <begin position="104"/>
        <end position="124"/>
    </location>
</feature>
<feature type="transmembrane region" description="Helical" evidence="7">
    <location>
        <begin position="12"/>
        <end position="37"/>
    </location>
</feature>
<dbReference type="InterPro" id="IPR035906">
    <property type="entry name" value="MetI-like_sf"/>
</dbReference>
<evidence type="ECO:0000259" key="8">
    <source>
        <dbReference type="PROSITE" id="PS50928"/>
    </source>
</evidence>
<dbReference type="eggNOG" id="COG1175">
    <property type="taxonomic scope" value="Bacteria"/>
</dbReference>
<evidence type="ECO:0000256" key="5">
    <source>
        <dbReference type="ARBA" id="ARBA00022989"/>
    </source>
</evidence>
<feature type="transmembrane region" description="Helical" evidence="7">
    <location>
        <begin position="157"/>
        <end position="181"/>
    </location>
</feature>
<dbReference type="EMBL" id="BA000012">
    <property type="protein sequence ID" value="BAB51459.1"/>
    <property type="molecule type" value="Genomic_DNA"/>
</dbReference>
<protein>
    <submittedName>
        <fullName evidence="9">Sugar ABC transporter, permease protein</fullName>
    </submittedName>
</protein>
<keyword evidence="2 7" id="KW-0813">Transport</keyword>
<dbReference type="InterPro" id="IPR000515">
    <property type="entry name" value="MetI-like"/>
</dbReference>
<dbReference type="GO" id="GO:0055085">
    <property type="term" value="P:transmembrane transport"/>
    <property type="evidence" value="ECO:0007669"/>
    <property type="project" value="InterPro"/>
</dbReference>
<keyword evidence="6 7" id="KW-0472">Membrane</keyword>
<evidence type="ECO:0000256" key="4">
    <source>
        <dbReference type="ARBA" id="ARBA00022692"/>
    </source>
</evidence>
<feature type="transmembrane region" description="Helical" evidence="7">
    <location>
        <begin position="202"/>
        <end position="221"/>
    </location>
</feature>
<dbReference type="SUPFAM" id="SSF161098">
    <property type="entry name" value="MetI-like"/>
    <property type="match status" value="1"/>
</dbReference>
<feature type="transmembrane region" description="Helical" evidence="7">
    <location>
        <begin position="76"/>
        <end position="97"/>
    </location>
</feature>
<reference evidence="9 10" key="1">
    <citation type="journal article" date="2000" name="DNA Res.">
        <title>Complete genome structure of the nitrogen-fixing symbiotic bacterium Mesorhizobium loti.</title>
        <authorList>
            <person name="Kaneko T."/>
            <person name="Nakamura Y."/>
            <person name="Sato S."/>
            <person name="Asamizu E."/>
            <person name="Kato T."/>
            <person name="Sasamoto S."/>
            <person name="Watanabe A."/>
            <person name="Idesawa K."/>
            <person name="Ishikawa A."/>
            <person name="Kawashima K."/>
            <person name="Kimura T."/>
            <person name="Kishida Y."/>
            <person name="Kiyokawa C."/>
            <person name="Kohara M."/>
            <person name="Matsumoto M."/>
            <person name="Matsuno A."/>
            <person name="Mochizuki Y."/>
            <person name="Nakayama S."/>
            <person name="Nakazaki N."/>
            <person name="Shimpo S."/>
            <person name="Sugimoto M."/>
            <person name="Takeuchi C."/>
            <person name="Yamada M."/>
            <person name="Tabata S."/>
        </authorList>
    </citation>
    <scope>NUCLEOTIDE SEQUENCE [LARGE SCALE GENOMIC DNA]</scope>
    <source>
        <strain evidence="10">LMG 29417 / CECT 9101 / MAFF 303099</strain>
    </source>
</reference>
<evidence type="ECO:0000256" key="3">
    <source>
        <dbReference type="ARBA" id="ARBA00022475"/>
    </source>
</evidence>